<dbReference type="Proteomes" id="UP000309984">
    <property type="component" value="Unassembled WGS sequence"/>
</dbReference>
<evidence type="ECO:0000313" key="5">
    <source>
        <dbReference type="Proteomes" id="UP000309984"/>
    </source>
</evidence>
<dbReference type="GO" id="GO:0016020">
    <property type="term" value="C:membrane"/>
    <property type="evidence" value="ECO:0007669"/>
    <property type="project" value="TreeGrafter"/>
</dbReference>
<name>A0A7I7ZKI2_9MYCO</name>
<dbReference type="SMART" id="SM00822">
    <property type="entry name" value="PKS_KR"/>
    <property type="match status" value="1"/>
</dbReference>
<dbReference type="Gene3D" id="3.40.50.720">
    <property type="entry name" value="NAD(P)-binding Rossmann-like Domain"/>
    <property type="match status" value="1"/>
</dbReference>
<dbReference type="InterPro" id="IPR057326">
    <property type="entry name" value="KR_dom"/>
</dbReference>
<gene>
    <name evidence="4" type="ORF">C1S79_13565</name>
</gene>
<dbReference type="AlphaFoldDB" id="A0A7I7ZKI2"/>
<evidence type="ECO:0000256" key="2">
    <source>
        <dbReference type="ARBA" id="ARBA00023002"/>
    </source>
</evidence>
<dbReference type="PANTHER" id="PTHR44196:SF1">
    <property type="entry name" value="DEHYDROGENASE_REDUCTASE SDR FAMILY MEMBER 7B"/>
    <property type="match status" value="1"/>
</dbReference>
<dbReference type="PANTHER" id="PTHR44196">
    <property type="entry name" value="DEHYDROGENASE/REDUCTASE SDR FAMILY MEMBER 7B"/>
    <property type="match status" value="1"/>
</dbReference>
<protein>
    <submittedName>
        <fullName evidence="4">Oxidoreductase</fullName>
    </submittedName>
</protein>
<evidence type="ECO:0000259" key="3">
    <source>
        <dbReference type="SMART" id="SM00822"/>
    </source>
</evidence>
<comment type="similarity">
    <text evidence="1">Belongs to the short-chain dehydrogenases/reductases (SDR) family.</text>
</comment>
<comment type="caution">
    <text evidence="4">The sequence shown here is derived from an EMBL/GenBank/DDBJ whole genome shotgun (WGS) entry which is preliminary data.</text>
</comment>
<accession>A0A7I7ZKI2</accession>
<dbReference type="GO" id="GO:0016491">
    <property type="term" value="F:oxidoreductase activity"/>
    <property type="evidence" value="ECO:0007669"/>
    <property type="project" value="UniProtKB-KW"/>
</dbReference>
<dbReference type="InterPro" id="IPR002347">
    <property type="entry name" value="SDR_fam"/>
</dbReference>
<evidence type="ECO:0000256" key="1">
    <source>
        <dbReference type="ARBA" id="ARBA00006484"/>
    </source>
</evidence>
<dbReference type="PROSITE" id="PS00061">
    <property type="entry name" value="ADH_SHORT"/>
    <property type="match status" value="1"/>
</dbReference>
<dbReference type="RefSeq" id="WP_138249346.1">
    <property type="nucleotide sequence ID" value="NZ_AP022616.1"/>
</dbReference>
<keyword evidence="5" id="KW-1185">Reference proteome</keyword>
<keyword evidence="2" id="KW-0560">Oxidoreductase</keyword>
<evidence type="ECO:0000313" key="4">
    <source>
        <dbReference type="EMBL" id="TLH67991.1"/>
    </source>
</evidence>
<dbReference type="CDD" id="cd05233">
    <property type="entry name" value="SDR_c"/>
    <property type="match status" value="1"/>
</dbReference>
<dbReference type="PRINTS" id="PR00081">
    <property type="entry name" value="GDHRDH"/>
</dbReference>
<dbReference type="SUPFAM" id="SSF51735">
    <property type="entry name" value="NAD(P)-binding Rossmann-fold domains"/>
    <property type="match status" value="1"/>
</dbReference>
<reference evidence="4 5" key="1">
    <citation type="submission" date="2018-01" db="EMBL/GenBank/DDBJ databases">
        <title>Comparative genomics of Mycobacterium mucogenicum and Mycobacterium neoaurum clade members emphasizing tRNA and non-coding RNA.</title>
        <authorList>
            <person name="Behra P.R.K."/>
            <person name="Pettersson B.M.F."/>
            <person name="Das S."/>
            <person name="Dasgupta S."/>
            <person name="Kirsebom L.A."/>
        </authorList>
    </citation>
    <scope>NUCLEOTIDE SEQUENCE [LARGE SCALE GENOMIC DNA]</scope>
    <source>
        <strain evidence="4 5">DSM 45104</strain>
    </source>
</reference>
<organism evidence="4 5">
    <name type="scientific">Mycolicibacterium phocaicum</name>
    <dbReference type="NCBI Taxonomy" id="319706"/>
    <lineage>
        <taxon>Bacteria</taxon>
        <taxon>Bacillati</taxon>
        <taxon>Actinomycetota</taxon>
        <taxon>Actinomycetes</taxon>
        <taxon>Mycobacteriales</taxon>
        <taxon>Mycobacteriaceae</taxon>
        <taxon>Mycolicibacterium</taxon>
    </lineage>
</organism>
<sequence>MEIDGAEAVVTGASGGLGGAIARAMHARGARVILTARREESLRKLSTELNGADVIVCDLADRKQVSGLVTRLVQTDIVVFNAALPAAGRLDDFTPEQVDRALDVNLRVPMLMTQQLLPAMLERRHGHFVYISSMAGKVPSVRQSVYSAAKFGLRGFCGALRGDLHGSGVSASAVFPEAINDAGMLADFGIPLPPGMKGVSSVAVARAVIAAIEKDRGEVDAARFPVRLAGKLGGLAPGLTDRMTRRPAHIAWIETGVERSRHLR</sequence>
<dbReference type="Pfam" id="PF00106">
    <property type="entry name" value="adh_short"/>
    <property type="match status" value="1"/>
</dbReference>
<dbReference type="EMBL" id="POTM01000033">
    <property type="protein sequence ID" value="TLH67991.1"/>
    <property type="molecule type" value="Genomic_DNA"/>
</dbReference>
<dbReference type="InterPro" id="IPR036291">
    <property type="entry name" value="NAD(P)-bd_dom_sf"/>
</dbReference>
<dbReference type="InterPro" id="IPR020904">
    <property type="entry name" value="Sc_DH/Rdtase_CS"/>
</dbReference>
<feature type="domain" description="Ketoreductase" evidence="3">
    <location>
        <begin position="6"/>
        <end position="175"/>
    </location>
</feature>
<proteinExistence type="inferred from homology"/>